<name>A0A0P7AQB5_9FLAO</name>
<dbReference type="GO" id="GO:0016020">
    <property type="term" value="C:membrane"/>
    <property type="evidence" value="ECO:0007669"/>
    <property type="project" value="UniProtKB-SubCell"/>
</dbReference>
<dbReference type="Pfam" id="PF04932">
    <property type="entry name" value="Wzy_C"/>
    <property type="match status" value="1"/>
</dbReference>
<evidence type="ECO:0000259" key="6">
    <source>
        <dbReference type="Pfam" id="PF04932"/>
    </source>
</evidence>
<evidence type="ECO:0000313" key="7">
    <source>
        <dbReference type="EMBL" id="KPM30957.1"/>
    </source>
</evidence>
<dbReference type="RefSeq" id="WP_083467603.1">
    <property type="nucleotide sequence ID" value="NZ_LDJX01000006.1"/>
</dbReference>
<feature type="domain" description="O-antigen ligase-related" evidence="6">
    <location>
        <begin position="195"/>
        <end position="355"/>
    </location>
</feature>
<dbReference type="PANTHER" id="PTHR37422:SF13">
    <property type="entry name" value="LIPOPOLYSACCHARIDE BIOSYNTHESIS PROTEIN PA4999-RELATED"/>
    <property type="match status" value="1"/>
</dbReference>
<feature type="transmembrane region" description="Helical" evidence="5">
    <location>
        <begin position="111"/>
        <end position="129"/>
    </location>
</feature>
<dbReference type="OrthoDB" id="1093278at2"/>
<comment type="subcellular location">
    <subcellularLocation>
        <location evidence="1">Membrane</location>
        <topology evidence="1">Multi-pass membrane protein</topology>
    </subcellularLocation>
</comment>
<feature type="transmembrane region" description="Helical" evidence="5">
    <location>
        <begin position="12"/>
        <end position="40"/>
    </location>
</feature>
<accession>A0A0P7AQB5</accession>
<gene>
    <name evidence="7" type="ORF">I595_2936</name>
</gene>
<feature type="transmembrane region" description="Helical" evidence="5">
    <location>
        <begin position="395"/>
        <end position="411"/>
    </location>
</feature>
<feature type="transmembrane region" description="Helical" evidence="5">
    <location>
        <begin position="163"/>
        <end position="181"/>
    </location>
</feature>
<evidence type="ECO:0000313" key="8">
    <source>
        <dbReference type="Proteomes" id="UP000050280"/>
    </source>
</evidence>
<dbReference type="InterPro" id="IPR007016">
    <property type="entry name" value="O-antigen_ligase-rel_domated"/>
</dbReference>
<dbReference type="Proteomes" id="UP000050280">
    <property type="component" value="Unassembled WGS sequence"/>
</dbReference>
<feature type="transmembrane region" description="Helical" evidence="5">
    <location>
        <begin position="371"/>
        <end position="390"/>
    </location>
</feature>
<dbReference type="STRING" id="1300341.I595_2936"/>
<evidence type="ECO:0000256" key="2">
    <source>
        <dbReference type="ARBA" id="ARBA00022692"/>
    </source>
</evidence>
<keyword evidence="3 5" id="KW-1133">Transmembrane helix</keyword>
<keyword evidence="8" id="KW-1185">Reference proteome</keyword>
<sequence>MRQNKTDITTFYLLILIAVLLPWSNALTMLLLIPLGIVAILRLKHTSYQEIIFWPGVLITVLFLVNLAACFVQPNVLDNLQRVLGLAPLIMIPVFVKATSAGITTRARWKLLKAFSFSTLLMAGANYIGGLVNGYRQYNSIAKAIAELKYDVFSMALVHHHQLYMAMYLTFAAILFFYLVLGAKNNKSRFLYVFSLATTLFLMVILSVRMAMLTLLVSFVYLILKRQKALFFKAILISGVCVIPVVAYKMNPEFKRRVDFITEFSFEYNYHEDWTYQGLALRLMNWECSWSVAKKNFFYGVGVANVQQELDSCYLEKKFDSILWFQKNQGSKFNSHNMFLQTLVSSGVIGLILFVLSIGMLFVLALKQKNLLLQIFLISFCLQGLTESLLYREKGILFFAFFCSLLLLYPNKDMQTLPTE</sequence>
<reference evidence="7 8" key="1">
    <citation type="submission" date="2015-09" db="EMBL/GenBank/DDBJ databases">
        <title>Genome sequence of the marine flavobacterium Croceitalea dokdonensis DOKDO 023 that contains proton- and sodium-pumping rhodopsins.</title>
        <authorList>
            <person name="Kwon S.-K."/>
            <person name="Lee H.K."/>
            <person name="Kwak M.-J."/>
            <person name="Kim J.F."/>
        </authorList>
    </citation>
    <scope>NUCLEOTIDE SEQUENCE [LARGE SCALE GENOMIC DNA]</scope>
    <source>
        <strain evidence="7 8">DOKDO 023</strain>
    </source>
</reference>
<feature type="transmembrane region" description="Helical" evidence="5">
    <location>
        <begin position="193"/>
        <end position="224"/>
    </location>
</feature>
<protein>
    <submittedName>
        <fullName evidence="7">O-Antigen Polymerase family</fullName>
    </submittedName>
</protein>
<dbReference type="PANTHER" id="PTHR37422">
    <property type="entry name" value="TEICHURONIC ACID BIOSYNTHESIS PROTEIN TUAE"/>
    <property type="match status" value="1"/>
</dbReference>
<keyword evidence="2 5" id="KW-0812">Transmembrane</keyword>
<feature type="transmembrane region" description="Helical" evidence="5">
    <location>
        <begin position="342"/>
        <end position="365"/>
    </location>
</feature>
<keyword evidence="4 5" id="KW-0472">Membrane</keyword>
<proteinExistence type="predicted"/>
<organism evidence="7 8">
    <name type="scientific">Croceitalea dokdonensis DOKDO 023</name>
    <dbReference type="NCBI Taxonomy" id="1300341"/>
    <lineage>
        <taxon>Bacteria</taxon>
        <taxon>Pseudomonadati</taxon>
        <taxon>Bacteroidota</taxon>
        <taxon>Flavobacteriia</taxon>
        <taxon>Flavobacteriales</taxon>
        <taxon>Flavobacteriaceae</taxon>
        <taxon>Croceitalea</taxon>
    </lineage>
</organism>
<comment type="caution">
    <text evidence="7">The sequence shown here is derived from an EMBL/GenBank/DDBJ whole genome shotgun (WGS) entry which is preliminary data.</text>
</comment>
<evidence type="ECO:0000256" key="1">
    <source>
        <dbReference type="ARBA" id="ARBA00004141"/>
    </source>
</evidence>
<evidence type="ECO:0000256" key="4">
    <source>
        <dbReference type="ARBA" id="ARBA00023136"/>
    </source>
</evidence>
<feature type="transmembrane region" description="Helical" evidence="5">
    <location>
        <begin position="230"/>
        <end position="248"/>
    </location>
</feature>
<feature type="transmembrane region" description="Helical" evidence="5">
    <location>
        <begin position="52"/>
        <end position="74"/>
    </location>
</feature>
<dbReference type="InterPro" id="IPR051533">
    <property type="entry name" value="WaaL-like"/>
</dbReference>
<evidence type="ECO:0000256" key="3">
    <source>
        <dbReference type="ARBA" id="ARBA00022989"/>
    </source>
</evidence>
<feature type="transmembrane region" description="Helical" evidence="5">
    <location>
        <begin position="80"/>
        <end position="99"/>
    </location>
</feature>
<dbReference type="AlphaFoldDB" id="A0A0P7AQB5"/>
<dbReference type="EMBL" id="LDJX01000006">
    <property type="protein sequence ID" value="KPM30957.1"/>
    <property type="molecule type" value="Genomic_DNA"/>
</dbReference>
<evidence type="ECO:0000256" key="5">
    <source>
        <dbReference type="SAM" id="Phobius"/>
    </source>
</evidence>